<dbReference type="AlphaFoldDB" id="A0A5C5XID3"/>
<accession>A0A5C5XID3</accession>
<organism evidence="1 2">
    <name type="scientific">Rubinisphaera italica</name>
    <dbReference type="NCBI Taxonomy" id="2527969"/>
    <lineage>
        <taxon>Bacteria</taxon>
        <taxon>Pseudomonadati</taxon>
        <taxon>Planctomycetota</taxon>
        <taxon>Planctomycetia</taxon>
        <taxon>Planctomycetales</taxon>
        <taxon>Planctomycetaceae</taxon>
        <taxon>Rubinisphaera</taxon>
    </lineage>
</organism>
<name>A0A5C5XID3_9PLAN</name>
<dbReference type="EMBL" id="SJPG01000001">
    <property type="protein sequence ID" value="TWT61572.1"/>
    <property type="molecule type" value="Genomic_DNA"/>
</dbReference>
<gene>
    <name evidence="1" type="ORF">Pan54_23080</name>
</gene>
<evidence type="ECO:0000313" key="2">
    <source>
        <dbReference type="Proteomes" id="UP000316095"/>
    </source>
</evidence>
<keyword evidence="2" id="KW-1185">Reference proteome</keyword>
<comment type="caution">
    <text evidence="1">The sequence shown here is derived from an EMBL/GenBank/DDBJ whole genome shotgun (WGS) entry which is preliminary data.</text>
</comment>
<dbReference type="Proteomes" id="UP000316095">
    <property type="component" value="Unassembled WGS sequence"/>
</dbReference>
<proteinExistence type="predicted"/>
<reference evidence="1 2" key="1">
    <citation type="submission" date="2019-02" db="EMBL/GenBank/DDBJ databases">
        <title>Deep-cultivation of Planctomycetes and their phenomic and genomic characterization uncovers novel biology.</title>
        <authorList>
            <person name="Wiegand S."/>
            <person name="Jogler M."/>
            <person name="Boedeker C."/>
            <person name="Pinto D."/>
            <person name="Vollmers J."/>
            <person name="Rivas-Marin E."/>
            <person name="Kohn T."/>
            <person name="Peeters S.H."/>
            <person name="Heuer A."/>
            <person name="Rast P."/>
            <person name="Oberbeckmann S."/>
            <person name="Bunk B."/>
            <person name="Jeske O."/>
            <person name="Meyerdierks A."/>
            <person name="Storesund J.E."/>
            <person name="Kallscheuer N."/>
            <person name="Luecker S."/>
            <person name="Lage O.M."/>
            <person name="Pohl T."/>
            <person name="Merkel B.J."/>
            <person name="Hornburger P."/>
            <person name="Mueller R.-W."/>
            <person name="Bruemmer F."/>
            <person name="Labrenz M."/>
            <person name="Spormann A.M."/>
            <person name="Op Den Camp H."/>
            <person name="Overmann J."/>
            <person name="Amann R."/>
            <person name="Jetten M.S.M."/>
            <person name="Mascher T."/>
            <person name="Medema M.H."/>
            <person name="Devos D.P."/>
            <person name="Kaster A.-K."/>
            <person name="Ovreas L."/>
            <person name="Rohde M."/>
            <person name="Galperin M.Y."/>
            <person name="Jogler C."/>
        </authorList>
    </citation>
    <scope>NUCLEOTIDE SEQUENCE [LARGE SCALE GENOMIC DNA]</scope>
    <source>
        <strain evidence="1 2">Pan54</strain>
    </source>
</reference>
<protein>
    <submittedName>
        <fullName evidence="1">Uncharacterized protein</fullName>
    </submittedName>
</protein>
<evidence type="ECO:0000313" key="1">
    <source>
        <dbReference type="EMBL" id="TWT61572.1"/>
    </source>
</evidence>
<sequence>MLFLGIDQLARGLIVCLRFGCRIVCIFCLELAHKCLKSDRFLLNGLLEVKSGVSPISC</sequence>